<evidence type="ECO:0000259" key="1">
    <source>
        <dbReference type="PROSITE" id="PS50801"/>
    </source>
</evidence>
<accession>A0A368KJN7</accession>
<dbReference type="AlphaFoldDB" id="A0A368KJN7"/>
<comment type="caution">
    <text evidence="2">The sequence shown here is derived from an EMBL/GenBank/DDBJ whole genome shotgun (WGS) entry which is preliminary data.</text>
</comment>
<dbReference type="SUPFAM" id="SSF52091">
    <property type="entry name" value="SpoIIaa-like"/>
    <property type="match status" value="1"/>
</dbReference>
<sequence length="126" mass="14168">MNDAPTDLVHHNVIDEVLVLTPQVEQMRETDDCYAIRDGMAHYAQSVPHRCLVIDMNKVNFVSSTGILAFLNLRRCVPNPDERIMFCNLSEDLEGMFRICKMISDDPSSPSPFRHADSLESAISSA</sequence>
<dbReference type="InterPro" id="IPR036513">
    <property type="entry name" value="STAS_dom_sf"/>
</dbReference>
<evidence type="ECO:0000313" key="3">
    <source>
        <dbReference type="Proteomes" id="UP000253562"/>
    </source>
</evidence>
<dbReference type="PROSITE" id="PS50801">
    <property type="entry name" value="STAS"/>
    <property type="match status" value="1"/>
</dbReference>
<feature type="domain" description="STAS" evidence="1">
    <location>
        <begin position="52"/>
        <end position="126"/>
    </location>
</feature>
<proteinExistence type="predicted"/>
<evidence type="ECO:0000313" key="2">
    <source>
        <dbReference type="EMBL" id="RCS40782.1"/>
    </source>
</evidence>
<dbReference type="InterPro" id="IPR002645">
    <property type="entry name" value="STAS_dom"/>
</dbReference>
<dbReference type="Pfam" id="PF01740">
    <property type="entry name" value="STAS"/>
    <property type="match status" value="1"/>
</dbReference>
<gene>
    <name evidence="2" type="ORF">DTL42_25820</name>
</gene>
<protein>
    <submittedName>
        <fullName evidence="2">Anti-sigma factor antagonist</fullName>
    </submittedName>
</protein>
<organism evidence="2 3">
    <name type="scientific">Bremerella cremea</name>
    <dbReference type="NCBI Taxonomy" id="1031537"/>
    <lineage>
        <taxon>Bacteria</taxon>
        <taxon>Pseudomonadati</taxon>
        <taxon>Planctomycetota</taxon>
        <taxon>Planctomycetia</taxon>
        <taxon>Pirellulales</taxon>
        <taxon>Pirellulaceae</taxon>
        <taxon>Bremerella</taxon>
    </lineage>
</organism>
<dbReference type="Gene3D" id="3.30.750.24">
    <property type="entry name" value="STAS domain"/>
    <property type="match status" value="1"/>
</dbReference>
<dbReference type="RefSeq" id="WP_114373874.1">
    <property type="nucleotide sequence ID" value="NZ_QPEX01000046.1"/>
</dbReference>
<name>A0A368KJN7_9BACT</name>
<dbReference type="OrthoDB" id="276246at2"/>
<dbReference type="CDD" id="cd07043">
    <property type="entry name" value="STAS_anti-anti-sigma_factors"/>
    <property type="match status" value="1"/>
</dbReference>
<dbReference type="Proteomes" id="UP000253562">
    <property type="component" value="Unassembled WGS sequence"/>
</dbReference>
<reference evidence="2 3" key="1">
    <citation type="submission" date="2018-07" db="EMBL/GenBank/DDBJ databases">
        <title>Comparative genomes isolates from brazilian mangrove.</title>
        <authorList>
            <person name="De Araujo J.E."/>
            <person name="Taketani R.G."/>
            <person name="Silva M.C.P."/>
            <person name="Lourenco M.V."/>
            <person name="Oliveira V.M."/>
            <person name="Andreote F.D."/>
        </authorList>
    </citation>
    <scope>NUCLEOTIDE SEQUENCE [LARGE SCALE GENOMIC DNA]</scope>
    <source>
        <strain evidence="2 3">HEX PRIS-MGV</strain>
    </source>
</reference>
<dbReference type="EMBL" id="QPEX01000046">
    <property type="protein sequence ID" value="RCS40782.1"/>
    <property type="molecule type" value="Genomic_DNA"/>
</dbReference>